<reference evidence="9" key="2">
    <citation type="journal article" date="2014" name="ISME J.">
        <title>Microbial stratification in low pH oxic and suboxic macroscopic growths along an acid mine drainage.</title>
        <authorList>
            <person name="Mendez-Garcia C."/>
            <person name="Mesa V."/>
            <person name="Sprenger R.R."/>
            <person name="Richter M."/>
            <person name="Diez M.S."/>
            <person name="Solano J."/>
            <person name="Bargiela R."/>
            <person name="Golyshina O.V."/>
            <person name="Manteca A."/>
            <person name="Ramos J.L."/>
            <person name="Gallego J.R."/>
            <person name="Llorente I."/>
            <person name="Martins Dos Santos V.A."/>
            <person name="Jensen O.N."/>
            <person name="Pelaez A.I."/>
            <person name="Sanchez J."/>
            <person name="Ferrer M."/>
        </authorList>
    </citation>
    <scope>NUCLEOTIDE SEQUENCE</scope>
</reference>
<dbReference type="SUPFAM" id="SSF54211">
    <property type="entry name" value="Ribosomal protein S5 domain 2-like"/>
    <property type="match status" value="1"/>
</dbReference>
<keyword evidence="4 9" id="KW-0689">Ribosomal protein</keyword>
<evidence type="ECO:0000256" key="7">
    <source>
        <dbReference type="SAM" id="MobiDB-lite"/>
    </source>
</evidence>
<proteinExistence type="inferred from homology"/>
<protein>
    <recommendedName>
        <fullName evidence="6">Small ribosomal subunit protein uS5</fullName>
    </recommendedName>
</protein>
<feature type="region of interest" description="Disordered" evidence="7">
    <location>
        <begin position="1"/>
        <end position="38"/>
    </location>
</feature>
<dbReference type="InterPro" id="IPR014721">
    <property type="entry name" value="Ribsml_uS5_D2-typ_fold_subgr"/>
</dbReference>
<evidence type="ECO:0000256" key="5">
    <source>
        <dbReference type="ARBA" id="ARBA00023274"/>
    </source>
</evidence>
<dbReference type="PANTHER" id="PTHR13718:SF4">
    <property type="entry name" value="40S RIBOSOMAL PROTEIN S2"/>
    <property type="match status" value="1"/>
</dbReference>
<dbReference type="NCBIfam" id="NF003125">
    <property type="entry name" value="PRK04044.1"/>
    <property type="match status" value="1"/>
</dbReference>
<dbReference type="InterPro" id="IPR013810">
    <property type="entry name" value="Ribosomal_uS5_N"/>
</dbReference>
<evidence type="ECO:0000256" key="4">
    <source>
        <dbReference type="ARBA" id="ARBA00022980"/>
    </source>
</evidence>
<comment type="similarity">
    <text evidence="1">Belongs to the universal ribosomal protein uS5 family.</text>
</comment>
<dbReference type="GO" id="GO:0022627">
    <property type="term" value="C:cytosolic small ribosomal subunit"/>
    <property type="evidence" value="ECO:0007669"/>
    <property type="project" value="TreeGrafter"/>
</dbReference>
<accession>T1AAH4</accession>
<evidence type="ECO:0000313" key="9">
    <source>
        <dbReference type="EMBL" id="EQD53803.1"/>
    </source>
</evidence>
<dbReference type="InterPro" id="IPR047866">
    <property type="entry name" value="Ribosomal_uS5_arc"/>
</dbReference>
<keyword evidence="2" id="KW-0699">rRNA-binding</keyword>
<dbReference type="Pfam" id="PF03719">
    <property type="entry name" value="Ribosomal_S5_C"/>
    <property type="match status" value="1"/>
</dbReference>
<dbReference type="NCBIfam" id="TIGR01020">
    <property type="entry name" value="uS5_euk_arch"/>
    <property type="match status" value="1"/>
</dbReference>
<dbReference type="GO" id="GO:0003735">
    <property type="term" value="F:structural constituent of ribosome"/>
    <property type="evidence" value="ECO:0007669"/>
    <property type="project" value="InterPro"/>
</dbReference>
<organism evidence="9">
    <name type="scientific">mine drainage metagenome</name>
    <dbReference type="NCBI Taxonomy" id="410659"/>
    <lineage>
        <taxon>unclassified sequences</taxon>
        <taxon>metagenomes</taxon>
        <taxon>ecological metagenomes</taxon>
    </lineage>
</organism>
<evidence type="ECO:0000256" key="1">
    <source>
        <dbReference type="ARBA" id="ARBA00008945"/>
    </source>
</evidence>
<dbReference type="InterPro" id="IPR005711">
    <property type="entry name" value="Ribosomal_uS5_euk/arc"/>
</dbReference>
<dbReference type="InterPro" id="IPR000851">
    <property type="entry name" value="Ribosomal_uS5"/>
</dbReference>
<dbReference type="SUPFAM" id="SSF54768">
    <property type="entry name" value="dsRNA-binding domain-like"/>
    <property type="match status" value="1"/>
</dbReference>
<dbReference type="PANTHER" id="PTHR13718">
    <property type="entry name" value="RIBOSOMAL S SUBUNIT"/>
    <property type="match status" value="1"/>
</dbReference>
<evidence type="ECO:0000256" key="3">
    <source>
        <dbReference type="ARBA" id="ARBA00022884"/>
    </source>
</evidence>
<feature type="non-terminal residue" evidence="9">
    <location>
        <position position="286"/>
    </location>
</feature>
<dbReference type="Gene3D" id="3.30.160.20">
    <property type="match status" value="1"/>
</dbReference>
<dbReference type="InterPro" id="IPR005324">
    <property type="entry name" value="Ribosomal_uS5_C"/>
</dbReference>
<feature type="compositionally biased region" description="Pro residues" evidence="7">
    <location>
        <begin position="24"/>
        <end position="34"/>
    </location>
</feature>
<sequence>MSGASTFPPSGGPSQGSRYGGGGPPGPAPPPPWVPKTELGRKVHSGEIATMSDALRSGLPLREPQIVDKLLPGLHDEVLDVNMVQRMTDSGRRLKFAVTVVVGNGDGFVGLGRSKGREVGPTIRRAIDRAKLKLIEIQRGCGSWECGCGRSHTVPFQVRGRSGSVVVTFKPAPRGVGLAVGDVAKPILRFAGLTDTWGYTDGHTKTTVNYAQAAFIALAALSSLKIRPEDAARLKIVRGPVGTSILPPKDGGCPPDGRPWRSAPRRTAASRRRRTAPGTRRSGSAA</sequence>
<dbReference type="HAMAP" id="MF_01307_A">
    <property type="entry name" value="Ribosomal_uS5_A"/>
    <property type="match status" value="1"/>
</dbReference>
<reference evidence="9" key="1">
    <citation type="submission" date="2013-08" db="EMBL/GenBank/DDBJ databases">
        <authorList>
            <person name="Mendez C."/>
            <person name="Richter M."/>
            <person name="Ferrer M."/>
            <person name="Sanchez J."/>
        </authorList>
    </citation>
    <scope>NUCLEOTIDE SEQUENCE</scope>
</reference>
<evidence type="ECO:0000256" key="2">
    <source>
        <dbReference type="ARBA" id="ARBA00022730"/>
    </source>
</evidence>
<dbReference type="EMBL" id="AUZY01006608">
    <property type="protein sequence ID" value="EQD53803.1"/>
    <property type="molecule type" value="Genomic_DNA"/>
</dbReference>
<dbReference type="AlphaFoldDB" id="T1AAH4"/>
<dbReference type="Pfam" id="PF00333">
    <property type="entry name" value="Ribosomal_S5"/>
    <property type="match status" value="1"/>
</dbReference>
<feature type="region of interest" description="Disordered" evidence="7">
    <location>
        <begin position="243"/>
        <end position="286"/>
    </location>
</feature>
<dbReference type="PROSITE" id="PS50881">
    <property type="entry name" value="S5_DSRBD"/>
    <property type="match status" value="1"/>
</dbReference>
<name>T1AAH4_9ZZZZ</name>
<dbReference type="GO" id="GO:0019843">
    <property type="term" value="F:rRNA binding"/>
    <property type="evidence" value="ECO:0007669"/>
    <property type="project" value="UniProtKB-KW"/>
</dbReference>
<dbReference type="InterPro" id="IPR020568">
    <property type="entry name" value="Ribosomal_Su5_D2-typ_SF"/>
</dbReference>
<feature type="domain" description="S5 DRBM" evidence="8">
    <location>
        <begin position="74"/>
        <end position="137"/>
    </location>
</feature>
<evidence type="ECO:0000256" key="6">
    <source>
        <dbReference type="ARBA" id="ARBA00035255"/>
    </source>
</evidence>
<evidence type="ECO:0000259" key="8">
    <source>
        <dbReference type="PROSITE" id="PS50881"/>
    </source>
</evidence>
<dbReference type="Gene3D" id="3.30.230.10">
    <property type="match status" value="1"/>
</dbReference>
<comment type="caution">
    <text evidence="9">The sequence shown here is derived from an EMBL/GenBank/DDBJ whole genome shotgun (WGS) entry which is preliminary data.</text>
</comment>
<keyword evidence="5" id="KW-0687">Ribonucleoprotein</keyword>
<dbReference type="GO" id="GO:0006412">
    <property type="term" value="P:translation"/>
    <property type="evidence" value="ECO:0007669"/>
    <property type="project" value="InterPro"/>
</dbReference>
<keyword evidence="3" id="KW-0694">RNA-binding</keyword>
<gene>
    <name evidence="9" type="ORF">B1B_10021</name>
</gene>
<feature type="compositionally biased region" description="Low complexity" evidence="7">
    <location>
        <begin position="276"/>
        <end position="286"/>
    </location>
</feature>